<dbReference type="Proteomes" id="UP001151760">
    <property type="component" value="Unassembled WGS sequence"/>
</dbReference>
<organism evidence="1 2">
    <name type="scientific">Tanacetum coccineum</name>
    <dbReference type="NCBI Taxonomy" id="301880"/>
    <lineage>
        <taxon>Eukaryota</taxon>
        <taxon>Viridiplantae</taxon>
        <taxon>Streptophyta</taxon>
        <taxon>Embryophyta</taxon>
        <taxon>Tracheophyta</taxon>
        <taxon>Spermatophyta</taxon>
        <taxon>Magnoliopsida</taxon>
        <taxon>eudicotyledons</taxon>
        <taxon>Gunneridae</taxon>
        <taxon>Pentapetalae</taxon>
        <taxon>asterids</taxon>
        <taxon>campanulids</taxon>
        <taxon>Asterales</taxon>
        <taxon>Asteraceae</taxon>
        <taxon>Asteroideae</taxon>
        <taxon>Anthemideae</taxon>
        <taxon>Anthemidinae</taxon>
        <taxon>Tanacetum</taxon>
    </lineage>
</organism>
<gene>
    <name evidence="1" type="ORF">Tco_1069976</name>
</gene>
<reference evidence="1" key="2">
    <citation type="submission" date="2022-01" db="EMBL/GenBank/DDBJ databases">
        <authorList>
            <person name="Yamashiro T."/>
            <person name="Shiraishi A."/>
            <person name="Satake H."/>
            <person name="Nakayama K."/>
        </authorList>
    </citation>
    <scope>NUCLEOTIDE SEQUENCE</scope>
</reference>
<dbReference type="EMBL" id="BQNB010019714">
    <property type="protein sequence ID" value="GJT88259.1"/>
    <property type="molecule type" value="Genomic_DNA"/>
</dbReference>
<proteinExistence type="predicted"/>
<sequence>MWCQRMPQQMWCRSVSGAVGKKSDVASLFGNGTTVPSTLI</sequence>
<comment type="caution">
    <text evidence="1">The sequence shown here is derived from an EMBL/GenBank/DDBJ whole genome shotgun (WGS) entry which is preliminary data.</text>
</comment>
<reference evidence="1" key="1">
    <citation type="journal article" date="2022" name="Int. J. Mol. Sci.">
        <title>Draft Genome of Tanacetum Coccineum: Genomic Comparison of Closely Related Tanacetum-Family Plants.</title>
        <authorList>
            <person name="Yamashiro T."/>
            <person name="Shiraishi A."/>
            <person name="Nakayama K."/>
            <person name="Satake H."/>
        </authorList>
    </citation>
    <scope>NUCLEOTIDE SEQUENCE</scope>
</reference>
<protein>
    <submittedName>
        <fullName evidence="1">Uncharacterized protein</fullName>
    </submittedName>
</protein>
<accession>A0ABQ5HLG5</accession>
<evidence type="ECO:0000313" key="1">
    <source>
        <dbReference type="EMBL" id="GJT88259.1"/>
    </source>
</evidence>
<name>A0ABQ5HLG5_9ASTR</name>
<feature type="non-terminal residue" evidence="1">
    <location>
        <position position="40"/>
    </location>
</feature>
<evidence type="ECO:0000313" key="2">
    <source>
        <dbReference type="Proteomes" id="UP001151760"/>
    </source>
</evidence>
<keyword evidence="2" id="KW-1185">Reference proteome</keyword>